<feature type="region of interest" description="Disordered" evidence="1">
    <location>
        <begin position="1"/>
        <end position="23"/>
    </location>
</feature>
<proteinExistence type="predicted"/>
<dbReference type="Pfam" id="PF13649">
    <property type="entry name" value="Methyltransf_25"/>
    <property type="match status" value="1"/>
</dbReference>
<dbReference type="PANTHER" id="PTHR43591">
    <property type="entry name" value="METHYLTRANSFERASE"/>
    <property type="match status" value="1"/>
</dbReference>
<evidence type="ECO:0000313" key="4">
    <source>
        <dbReference type="Proteomes" id="UP001230908"/>
    </source>
</evidence>
<dbReference type="GO" id="GO:0032259">
    <property type="term" value="P:methylation"/>
    <property type="evidence" value="ECO:0007669"/>
    <property type="project" value="UniProtKB-KW"/>
</dbReference>
<name>A0ABU0ZVI1_9ACTN</name>
<evidence type="ECO:0000256" key="1">
    <source>
        <dbReference type="SAM" id="MobiDB-lite"/>
    </source>
</evidence>
<gene>
    <name evidence="3" type="ORF">RB614_36190</name>
</gene>
<sequence>MRQYAEPREVEAAQVGQGASRVDDCHSPPHLVGNGFRCKVLLMLTDSIVEAFDEAAHTYDQVGVSFFGPFGAELVRRAGVKQAERVLDVGCGRGAVLFPAARAVGPEGHVTGTDAATTMVDLTGAEAARRGLRHVAVAVGDAQEPAFPAGSFDVVTAGLVVFMLPDPHAALRAYARVLRPGGRLALSCFASQDPAFGRAMRALAGHLPAGAEPPPTPDPMFASAEATLAAVADAGFGEVTSTEFSAVSRFRDAEHWLAWCWSHGARALLRRIPVDQLPAATADASAAMWGGGGRGGELSMTTTIRAVVATAPDHPDRDA</sequence>
<organism evidence="3 4">
    <name type="scientific">Phytohabitans maris</name>
    <dbReference type="NCBI Taxonomy" id="3071409"/>
    <lineage>
        <taxon>Bacteria</taxon>
        <taxon>Bacillati</taxon>
        <taxon>Actinomycetota</taxon>
        <taxon>Actinomycetes</taxon>
        <taxon>Micromonosporales</taxon>
        <taxon>Micromonosporaceae</taxon>
    </lineage>
</organism>
<dbReference type="InterPro" id="IPR041698">
    <property type="entry name" value="Methyltransf_25"/>
</dbReference>
<evidence type="ECO:0000259" key="2">
    <source>
        <dbReference type="Pfam" id="PF13649"/>
    </source>
</evidence>
<evidence type="ECO:0000313" key="3">
    <source>
        <dbReference type="EMBL" id="MDQ7909952.1"/>
    </source>
</evidence>
<dbReference type="PANTHER" id="PTHR43591:SF24">
    <property type="entry name" value="2-METHOXY-6-POLYPRENYL-1,4-BENZOQUINOL METHYLASE, MITOCHONDRIAL"/>
    <property type="match status" value="1"/>
</dbReference>
<dbReference type="InterPro" id="IPR029063">
    <property type="entry name" value="SAM-dependent_MTases_sf"/>
</dbReference>
<comment type="caution">
    <text evidence="3">The sequence shown here is derived from an EMBL/GenBank/DDBJ whole genome shotgun (WGS) entry which is preliminary data.</text>
</comment>
<feature type="domain" description="Methyltransferase" evidence="2">
    <location>
        <begin position="86"/>
        <end position="182"/>
    </location>
</feature>
<dbReference type="SUPFAM" id="SSF53335">
    <property type="entry name" value="S-adenosyl-L-methionine-dependent methyltransferases"/>
    <property type="match status" value="1"/>
</dbReference>
<dbReference type="CDD" id="cd02440">
    <property type="entry name" value="AdoMet_MTases"/>
    <property type="match status" value="1"/>
</dbReference>
<dbReference type="GO" id="GO:0008168">
    <property type="term" value="F:methyltransferase activity"/>
    <property type="evidence" value="ECO:0007669"/>
    <property type="project" value="UniProtKB-KW"/>
</dbReference>
<feature type="compositionally biased region" description="Basic and acidic residues" evidence="1">
    <location>
        <begin position="1"/>
        <end position="11"/>
    </location>
</feature>
<reference evidence="3 4" key="1">
    <citation type="submission" date="2023-08" db="EMBL/GenBank/DDBJ databases">
        <title>Phytohabitans sansha sp. nov., isolated from marine sediment.</title>
        <authorList>
            <person name="Zhao Y."/>
            <person name="Yi K."/>
        </authorList>
    </citation>
    <scope>NUCLEOTIDE SEQUENCE [LARGE SCALE GENOMIC DNA]</scope>
    <source>
        <strain evidence="3 4">ZYX-F-186</strain>
    </source>
</reference>
<dbReference type="Gene3D" id="3.40.50.150">
    <property type="entry name" value="Vaccinia Virus protein VP39"/>
    <property type="match status" value="1"/>
</dbReference>
<keyword evidence="4" id="KW-1185">Reference proteome</keyword>
<protein>
    <submittedName>
        <fullName evidence="3">Class I SAM-dependent methyltransferase</fullName>
        <ecNumber evidence="3">2.1.1.-</ecNumber>
    </submittedName>
</protein>
<dbReference type="EC" id="2.1.1.-" evidence="3"/>
<keyword evidence="3" id="KW-0808">Transferase</keyword>
<accession>A0ABU0ZVI1</accession>
<keyword evidence="3" id="KW-0489">Methyltransferase</keyword>
<dbReference type="EMBL" id="JAVHUY010000049">
    <property type="protein sequence ID" value="MDQ7909952.1"/>
    <property type="molecule type" value="Genomic_DNA"/>
</dbReference>
<dbReference type="Proteomes" id="UP001230908">
    <property type="component" value="Unassembled WGS sequence"/>
</dbReference>